<dbReference type="AlphaFoldDB" id="A0A067BNW3"/>
<reference evidence="11 12" key="1">
    <citation type="journal article" date="2013" name="PLoS Genet.">
        <title>Distinctive expansion of potential virulence genes in the genome of the oomycete fish pathogen Saprolegnia parasitica.</title>
        <authorList>
            <person name="Jiang R.H."/>
            <person name="de Bruijn I."/>
            <person name="Haas B.J."/>
            <person name="Belmonte R."/>
            <person name="Lobach L."/>
            <person name="Christie J."/>
            <person name="van den Ackerveken G."/>
            <person name="Bottin A."/>
            <person name="Bulone V."/>
            <person name="Diaz-Moreno S.M."/>
            <person name="Dumas B."/>
            <person name="Fan L."/>
            <person name="Gaulin E."/>
            <person name="Govers F."/>
            <person name="Grenville-Briggs L.J."/>
            <person name="Horner N.R."/>
            <person name="Levin J.Z."/>
            <person name="Mammella M."/>
            <person name="Meijer H.J."/>
            <person name="Morris P."/>
            <person name="Nusbaum C."/>
            <person name="Oome S."/>
            <person name="Phillips A.J."/>
            <person name="van Rooyen D."/>
            <person name="Rzeszutek E."/>
            <person name="Saraiva M."/>
            <person name="Secombes C.J."/>
            <person name="Seidl M.F."/>
            <person name="Snel B."/>
            <person name="Stassen J.H."/>
            <person name="Sykes S."/>
            <person name="Tripathy S."/>
            <person name="van den Berg H."/>
            <person name="Vega-Arreguin J.C."/>
            <person name="Wawra S."/>
            <person name="Young S.K."/>
            <person name="Zeng Q."/>
            <person name="Dieguez-Uribeondo J."/>
            <person name="Russ C."/>
            <person name="Tyler B.M."/>
            <person name="van West P."/>
        </authorList>
    </citation>
    <scope>NUCLEOTIDE SEQUENCE [LARGE SCALE GENOMIC DNA]</scope>
    <source>
        <strain evidence="11 12">CBS 223.65</strain>
    </source>
</reference>
<dbReference type="PROSITE" id="PS50929">
    <property type="entry name" value="ABC_TM1F"/>
    <property type="match status" value="1"/>
</dbReference>
<dbReference type="VEuPathDB" id="FungiDB:SPRG_17505"/>
<dbReference type="Pfam" id="PF00664">
    <property type="entry name" value="ABC_membrane"/>
    <property type="match status" value="1"/>
</dbReference>
<dbReference type="STRING" id="695850.A0A067BNW3"/>
<keyword evidence="4" id="KW-0677">Repeat</keyword>
<dbReference type="InterPro" id="IPR011527">
    <property type="entry name" value="ABC1_TM_dom"/>
</dbReference>
<evidence type="ECO:0000256" key="9">
    <source>
        <dbReference type="SAM" id="Phobius"/>
    </source>
</evidence>
<evidence type="ECO:0000256" key="4">
    <source>
        <dbReference type="ARBA" id="ARBA00022737"/>
    </source>
</evidence>
<feature type="transmembrane region" description="Helical" evidence="9">
    <location>
        <begin position="79"/>
        <end position="104"/>
    </location>
</feature>
<comment type="subcellular location">
    <subcellularLocation>
        <location evidence="1">Endomembrane system</location>
        <topology evidence="1">Multi-pass membrane protein</topology>
    </subcellularLocation>
</comment>
<keyword evidence="3 9" id="KW-0812">Transmembrane</keyword>
<protein>
    <recommendedName>
        <fullName evidence="10">ABC transmembrane type-1 domain-containing protein</fullName>
    </recommendedName>
</protein>
<evidence type="ECO:0000256" key="2">
    <source>
        <dbReference type="ARBA" id="ARBA00022448"/>
    </source>
</evidence>
<keyword evidence="6" id="KW-0067">ATP-binding</keyword>
<keyword evidence="2" id="KW-0813">Transport</keyword>
<dbReference type="Proteomes" id="UP000030745">
    <property type="component" value="Unassembled WGS sequence"/>
</dbReference>
<dbReference type="GO" id="GO:0005524">
    <property type="term" value="F:ATP binding"/>
    <property type="evidence" value="ECO:0007669"/>
    <property type="project" value="UniProtKB-KW"/>
</dbReference>
<name>A0A067BNW3_SAPPC</name>
<evidence type="ECO:0000256" key="8">
    <source>
        <dbReference type="ARBA" id="ARBA00023136"/>
    </source>
</evidence>
<feature type="non-terminal residue" evidence="11">
    <location>
        <position position="165"/>
    </location>
</feature>
<dbReference type="GO" id="GO:0140359">
    <property type="term" value="F:ABC-type transporter activity"/>
    <property type="evidence" value="ECO:0007669"/>
    <property type="project" value="InterPro"/>
</dbReference>
<dbReference type="PANTHER" id="PTHR24223:SF443">
    <property type="entry name" value="MULTIDRUG-RESISTANCE LIKE PROTEIN 1, ISOFORM I"/>
    <property type="match status" value="1"/>
</dbReference>
<dbReference type="EMBL" id="KK584383">
    <property type="protein sequence ID" value="KDO16031.1"/>
    <property type="molecule type" value="Genomic_DNA"/>
</dbReference>
<evidence type="ECO:0000313" key="11">
    <source>
        <dbReference type="EMBL" id="KDO16031.1"/>
    </source>
</evidence>
<keyword evidence="5" id="KW-0547">Nucleotide-binding</keyword>
<evidence type="ECO:0000256" key="7">
    <source>
        <dbReference type="ARBA" id="ARBA00022989"/>
    </source>
</evidence>
<dbReference type="RefSeq" id="XP_012213261.1">
    <property type="nucleotide sequence ID" value="XM_012357871.1"/>
</dbReference>
<proteinExistence type="predicted"/>
<keyword evidence="8 9" id="KW-0472">Membrane</keyword>
<keyword evidence="7 9" id="KW-1133">Transmembrane helix</keyword>
<dbReference type="PANTHER" id="PTHR24223">
    <property type="entry name" value="ATP-BINDING CASSETTE SUB-FAMILY C"/>
    <property type="match status" value="1"/>
</dbReference>
<sequence>MESIQKRVMTLKDDRTKLCNEVWAGVKVIKCQAWEDSFLRRIETKRTSELRQLRTYLIARAVSNAMSNGLPAFTAVASFGLYVLLGHALDVSTALTSLALFNILRLPLLKLPDMVNAILEAQISLDRLRDYLLEPDRALVTSGGLSMPGVAWANATLDVPGAPTP</sequence>
<dbReference type="InterPro" id="IPR036640">
    <property type="entry name" value="ABC1_TM_sf"/>
</dbReference>
<dbReference type="GO" id="GO:0016020">
    <property type="term" value="C:membrane"/>
    <property type="evidence" value="ECO:0007669"/>
    <property type="project" value="InterPro"/>
</dbReference>
<dbReference type="Gene3D" id="1.20.1560.10">
    <property type="entry name" value="ABC transporter type 1, transmembrane domain"/>
    <property type="match status" value="1"/>
</dbReference>
<gene>
    <name evidence="11" type="ORF">SPRG_17505</name>
</gene>
<keyword evidence="12" id="KW-1185">Reference proteome</keyword>
<dbReference type="InterPro" id="IPR050173">
    <property type="entry name" value="ABC_transporter_C-like"/>
</dbReference>
<evidence type="ECO:0000259" key="10">
    <source>
        <dbReference type="PROSITE" id="PS50929"/>
    </source>
</evidence>
<evidence type="ECO:0000256" key="1">
    <source>
        <dbReference type="ARBA" id="ARBA00004127"/>
    </source>
</evidence>
<dbReference type="GO" id="GO:0012505">
    <property type="term" value="C:endomembrane system"/>
    <property type="evidence" value="ECO:0007669"/>
    <property type="project" value="UniProtKB-SubCell"/>
</dbReference>
<dbReference type="SUPFAM" id="SSF90123">
    <property type="entry name" value="ABC transporter transmembrane region"/>
    <property type="match status" value="1"/>
</dbReference>
<dbReference type="KEGG" id="spar:SPRG_17505"/>
<dbReference type="OrthoDB" id="112548at2759"/>
<evidence type="ECO:0000256" key="3">
    <source>
        <dbReference type="ARBA" id="ARBA00022692"/>
    </source>
</evidence>
<dbReference type="GeneID" id="24139045"/>
<accession>A0A067BNW3</accession>
<evidence type="ECO:0000313" key="12">
    <source>
        <dbReference type="Proteomes" id="UP000030745"/>
    </source>
</evidence>
<evidence type="ECO:0000256" key="5">
    <source>
        <dbReference type="ARBA" id="ARBA00022741"/>
    </source>
</evidence>
<organism evidence="11 12">
    <name type="scientific">Saprolegnia parasitica (strain CBS 223.65)</name>
    <dbReference type="NCBI Taxonomy" id="695850"/>
    <lineage>
        <taxon>Eukaryota</taxon>
        <taxon>Sar</taxon>
        <taxon>Stramenopiles</taxon>
        <taxon>Oomycota</taxon>
        <taxon>Saprolegniomycetes</taxon>
        <taxon>Saprolegniales</taxon>
        <taxon>Saprolegniaceae</taxon>
        <taxon>Saprolegnia</taxon>
    </lineage>
</organism>
<feature type="domain" description="ABC transmembrane type-1" evidence="10">
    <location>
        <begin position="1"/>
        <end position="120"/>
    </location>
</feature>
<evidence type="ECO:0000256" key="6">
    <source>
        <dbReference type="ARBA" id="ARBA00022840"/>
    </source>
</evidence>